<feature type="transmembrane region" description="Helical" evidence="6">
    <location>
        <begin position="81"/>
        <end position="100"/>
    </location>
</feature>
<reference evidence="8 9" key="1">
    <citation type="journal article" date="2022" name="Allergy">
        <title>Genome assembly and annotation of Periplaneta americana reveal a comprehensive cockroach allergen profile.</title>
        <authorList>
            <person name="Wang L."/>
            <person name="Xiong Q."/>
            <person name="Saelim N."/>
            <person name="Wang L."/>
            <person name="Nong W."/>
            <person name="Wan A.T."/>
            <person name="Shi M."/>
            <person name="Liu X."/>
            <person name="Cao Q."/>
            <person name="Hui J.H.L."/>
            <person name="Sookrung N."/>
            <person name="Leung T.F."/>
            <person name="Tungtrongchitr A."/>
            <person name="Tsui S.K.W."/>
        </authorList>
    </citation>
    <scope>NUCLEOTIDE SEQUENCE [LARGE SCALE GENOMIC DNA]</scope>
    <source>
        <strain evidence="8">PWHHKU_190912</strain>
    </source>
</reference>
<evidence type="ECO:0000256" key="2">
    <source>
        <dbReference type="ARBA" id="ARBA00011036"/>
    </source>
</evidence>
<comment type="similarity">
    <text evidence="2">Belongs to the ammonium transporter (TC 2.A.49) family. Rh subfamily.</text>
</comment>
<feature type="transmembrane region" description="Helical" evidence="6">
    <location>
        <begin position="173"/>
        <end position="191"/>
    </location>
</feature>
<dbReference type="Pfam" id="PF00909">
    <property type="entry name" value="Ammonium_transp"/>
    <property type="match status" value="1"/>
</dbReference>
<evidence type="ECO:0000256" key="3">
    <source>
        <dbReference type="ARBA" id="ARBA00022692"/>
    </source>
</evidence>
<comment type="subcellular location">
    <subcellularLocation>
        <location evidence="1">Membrane</location>
        <topology evidence="1">Multi-pass membrane protein</topology>
    </subcellularLocation>
</comment>
<feature type="domain" description="Ammonium transporter AmtB-like" evidence="7">
    <location>
        <begin position="2"/>
        <end position="256"/>
    </location>
</feature>
<dbReference type="Proteomes" id="UP001148838">
    <property type="component" value="Unassembled WGS sequence"/>
</dbReference>
<keyword evidence="4 6" id="KW-1133">Transmembrane helix</keyword>
<keyword evidence="9" id="KW-1185">Reference proteome</keyword>
<proteinExistence type="inferred from homology"/>
<dbReference type="SUPFAM" id="SSF111352">
    <property type="entry name" value="Ammonium transporter"/>
    <property type="match status" value="1"/>
</dbReference>
<feature type="transmembrane region" description="Helical" evidence="6">
    <location>
        <begin position="135"/>
        <end position="152"/>
    </location>
</feature>
<evidence type="ECO:0000313" key="8">
    <source>
        <dbReference type="EMBL" id="KAJ4431605.1"/>
    </source>
</evidence>
<evidence type="ECO:0000313" key="9">
    <source>
        <dbReference type="Proteomes" id="UP001148838"/>
    </source>
</evidence>
<sequence>VRDSGGSIFVHAFGAYFGLGVSLALGHGRAIGHAARLEKEGSSYTSDTFAMIGTVFLWLFWPSFNSALIDGELQHRAIINTYLSLTACCVTAFAASSLVSHEKKFDMVHIQNATLAGGVAIGTACDMMIYPYGALLVGVIAGTLSVIGYHYIQPFLLKTITLHDTCGVHNLHGMPGVLAGIIGAILAGMATETQYGSSLYEQFPARGNSSHVDDGMGRTAGGQAGYQLLAVAITLGIGLIGGVLTGLIIKIPALNKLTKEEYFDDSLFWEMPPDMEVRHQPEPNKREVEVKTVEAFVYDNSRPDTA</sequence>
<accession>A0ABQ8SC78</accession>
<dbReference type="InterPro" id="IPR024041">
    <property type="entry name" value="NH4_transpt_AmtB-like_dom"/>
</dbReference>
<dbReference type="PRINTS" id="PR00342">
    <property type="entry name" value="RHESUSRHD"/>
</dbReference>
<organism evidence="8 9">
    <name type="scientific">Periplaneta americana</name>
    <name type="common">American cockroach</name>
    <name type="synonym">Blatta americana</name>
    <dbReference type="NCBI Taxonomy" id="6978"/>
    <lineage>
        <taxon>Eukaryota</taxon>
        <taxon>Metazoa</taxon>
        <taxon>Ecdysozoa</taxon>
        <taxon>Arthropoda</taxon>
        <taxon>Hexapoda</taxon>
        <taxon>Insecta</taxon>
        <taxon>Pterygota</taxon>
        <taxon>Neoptera</taxon>
        <taxon>Polyneoptera</taxon>
        <taxon>Dictyoptera</taxon>
        <taxon>Blattodea</taxon>
        <taxon>Blattoidea</taxon>
        <taxon>Blattidae</taxon>
        <taxon>Blattinae</taxon>
        <taxon>Periplaneta</taxon>
    </lineage>
</organism>
<dbReference type="PANTHER" id="PTHR11730:SF60">
    <property type="entry name" value="RH50, ISOFORM D"/>
    <property type="match status" value="1"/>
</dbReference>
<protein>
    <recommendedName>
        <fullName evidence="7">Ammonium transporter AmtB-like domain-containing protein</fullName>
    </recommendedName>
</protein>
<dbReference type="PANTHER" id="PTHR11730">
    <property type="entry name" value="AMMONIUM TRANSPORTER"/>
    <property type="match status" value="1"/>
</dbReference>
<evidence type="ECO:0000259" key="7">
    <source>
        <dbReference type="Pfam" id="PF00909"/>
    </source>
</evidence>
<keyword evidence="3 6" id="KW-0812">Transmembrane</keyword>
<feature type="transmembrane region" description="Helical" evidence="6">
    <location>
        <begin position="226"/>
        <end position="249"/>
    </location>
</feature>
<evidence type="ECO:0000256" key="4">
    <source>
        <dbReference type="ARBA" id="ARBA00022989"/>
    </source>
</evidence>
<feature type="transmembrane region" description="Helical" evidence="6">
    <location>
        <begin position="12"/>
        <end position="32"/>
    </location>
</feature>
<dbReference type="InterPro" id="IPR029020">
    <property type="entry name" value="Ammonium/urea_transptr"/>
</dbReference>
<feature type="non-terminal residue" evidence="8">
    <location>
        <position position="1"/>
    </location>
</feature>
<evidence type="ECO:0000256" key="5">
    <source>
        <dbReference type="ARBA" id="ARBA00023136"/>
    </source>
</evidence>
<evidence type="ECO:0000256" key="6">
    <source>
        <dbReference type="SAM" id="Phobius"/>
    </source>
</evidence>
<evidence type="ECO:0000256" key="1">
    <source>
        <dbReference type="ARBA" id="ARBA00004141"/>
    </source>
</evidence>
<dbReference type="InterPro" id="IPR002229">
    <property type="entry name" value="RhesusRHD"/>
</dbReference>
<dbReference type="Gene3D" id="1.10.3430.10">
    <property type="entry name" value="Ammonium transporter AmtB like domains"/>
    <property type="match status" value="1"/>
</dbReference>
<comment type="caution">
    <text evidence="8">The sequence shown here is derived from an EMBL/GenBank/DDBJ whole genome shotgun (WGS) entry which is preliminary data.</text>
</comment>
<keyword evidence="5 6" id="KW-0472">Membrane</keyword>
<gene>
    <name evidence="8" type="ORF">ANN_20204</name>
</gene>
<name>A0ABQ8SC78_PERAM</name>
<dbReference type="EMBL" id="JAJSOF020000031">
    <property type="protein sequence ID" value="KAJ4431605.1"/>
    <property type="molecule type" value="Genomic_DNA"/>
</dbReference>
<feature type="transmembrane region" description="Helical" evidence="6">
    <location>
        <begin position="44"/>
        <end position="61"/>
    </location>
</feature>